<dbReference type="AlphaFoldDB" id="A0A561VC77"/>
<reference evidence="3 4" key="1">
    <citation type="submission" date="2019-06" db="EMBL/GenBank/DDBJ databases">
        <title>Sequencing the genomes of 1000 actinobacteria strains.</title>
        <authorList>
            <person name="Klenk H.-P."/>
        </authorList>
    </citation>
    <scope>NUCLEOTIDE SEQUENCE [LARGE SCALE GENOMIC DNA]</scope>
    <source>
        <strain evidence="3 4">DSM 46699</strain>
    </source>
</reference>
<keyword evidence="2" id="KW-0472">Membrane</keyword>
<evidence type="ECO:0000256" key="1">
    <source>
        <dbReference type="SAM" id="MobiDB-lite"/>
    </source>
</evidence>
<proteinExistence type="predicted"/>
<sequence length="126" mass="13112">MTDPFLDSLATALGGQAATALGAAGTLGLAKVRDLVRRRSRQDPETQAALEAAESEGAGPAQITALAERLDELCAEDEEFAGELRHEGAAVHNDITASDNAVVNINTGQVENLVQAREINGGITFN</sequence>
<name>A0A561VC77_9PSEU</name>
<accession>A0A561VC77</accession>
<feature type="transmembrane region" description="Helical" evidence="2">
    <location>
        <begin position="12"/>
        <end position="32"/>
    </location>
</feature>
<evidence type="ECO:0000256" key="2">
    <source>
        <dbReference type="SAM" id="Phobius"/>
    </source>
</evidence>
<dbReference type="EMBL" id="VIWX01000001">
    <property type="protein sequence ID" value="TWG09167.1"/>
    <property type="molecule type" value="Genomic_DNA"/>
</dbReference>
<feature type="region of interest" description="Disordered" evidence="1">
    <location>
        <begin position="38"/>
        <end position="60"/>
    </location>
</feature>
<dbReference type="RefSeq" id="WP_145737831.1">
    <property type="nucleotide sequence ID" value="NZ_VIWX01000001.1"/>
</dbReference>
<keyword evidence="2" id="KW-0812">Transmembrane</keyword>
<organism evidence="3 4">
    <name type="scientific">Saccharopolyspora dendranthemae</name>
    <dbReference type="NCBI Taxonomy" id="1181886"/>
    <lineage>
        <taxon>Bacteria</taxon>
        <taxon>Bacillati</taxon>
        <taxon>Actinomycetota</taxon>
        <taxon>Actinomycetes</taxon>
        <taxon>Pseudonocardiales</taxon>
        <taxon>Pseudonocardiaceae</taxon>
        <taxon>Saccharopolyspora</taxon>
    </lineage>
</organism>
<gene>
    <name evidence="3" type="ORF">FHU35_111800</name>
</gene>
<comment type="caution">
    <text evidence="3">The sequence shown here is derived from an EMBL/GenBank/DDBJ whole genome shotgun (WGS) entry which is preliminary data.</text>
</comment>
<dbReference type="Proteomes" id="UP000316184">
    <property type="component" value="Unassembled WGS sequence"/>
</dbReference>
<evidence type="ECO:0000313" key="3">
    <source>
        <dbReference type="EMBL" id="TWG09167.1"/>
    </source>
</evidence>
<keyword evidence="2" id="KW-1133">Transmembrane helix</keyword>
<dbReference type="OrthoDB" id="3692331at2"/>
<protein>
    <submittedName>
        <fullName evidence="3">Uncharacterized protein</fullName>
    </submittedName>
</protein>
<evidence type="ECO:0000313" key="4">
    <source>
        <dbReference type="Proteomes" id="UP000316184"/>
    </source>
</evidence>
<keyword evidence="4" id="KW-1185">Reference proteome</keyword>
<feature type="compositionally biased region" description="Low complexity" evidence="1">
    <location>
        <begin position="48"/>
        <end position="60"/>
    </location>
</feature>